<evidence type="ECO:0000313" key="3">
    <source>
        <dbReference type="Proteomes" id="UP000231501"/>
    </source>
</evidence>
<dbReference type="CDD" id="cd04745">
    <property type="entry name" value="LbH_paaY_like"/>
    <property type="match status" value="1"/>
</dbReference>
<evidence type="ECO:0000256" key="1">
    <source>
        <dbReference type="SAM" id="MobiDB-lite"/>
    </source>
</evidence>
<evidence type="ECO:0000313" key="2">
    <source>
        <dbReference type="EMBL" id="PIM54169.1"/>
    </source>
</evidence>
<dbReference type="InterPro" id="IPR050484">
    <property type="entry name" value="Transf_Hexapept/Carb_Anhydrase"/>
</dbReference>
<feature type="region of interest" description="Disordered" evidence="1">
    <location>
        <begin position="177"/>
        <end position="203"/>
    </location>
</feature>
<comment type="caution">
    <text evidence="2">The sequence shown here is derived from an EMBL/GenBank/DDBJ whole genome shotgun (WGS) entry which is preliminary data.</text>
</comment>
<dbReference type="RefSeq" id="WP_099860477.1">
    <property type="nucleotide sequence ID" value="NZ_PEOG01000012.1"/>
</dbReference>
<dbReference type="Proteomes" id="UP000231501">
    <property type="component" value="Unassembled WGS sequence"/>
</dbReference>
<gene>
    <name evidence="2" type="ORF">CS062_05680</name>
</gene>
<dbReference type="InterPro" id="IPR011004">
    <property type="entry name" value="Trimer_LpxA-like_sf"/>
</dbReference>
<sequence length="203" mass="21550">MPCYAIDGLSPVVHPSAHVHPTAVLIGDVIVGPDCYVGPCASLRGDFGRIRLMAGANVQDTCVIHGFPDSDTVVEANGHIGHGAVLHGCVVRHDALVGMNAVVMDEAEVGAYSIVAACAFVRAGLKLPEKSLIAGLPAKVMRPLTEDEIRWKREGTETYQDLARRCHASLVEVSPLAEEEADRPRLQVGGPKTLVATKRDGDT</sequence>
<dbReference type="Gene3D" id="2.160.10.10">
    <property type="entry name" value="Hexapeptide repeat proteins"/>
    <property type="match status" value="1"/>
</dbReference>
<protein>
    <submittedName>
        <fullName evidence="2">Phenylacetic acid degradation protein PaaY</fullName>
    </submittedName>
</protein>
<dbReference type="EMBL" id="PEOG01000012">
    <property type="protein sequence ID" value="PIM54169.1"/>
    <property type="molecule type" value="Genomic_DNA"/>
</dbReference>
<dbReference type="PANTHER" id="PTHR13061:SF29">
    <property type="entry name" value="GAMMA CARBONIC ANHYDRASE-LIKE 1, MITOCHONDRIAL-RELATED"/>
    <property type="match status" value="1"/>
</dbReference>
<keyword evidence="3" id="KW-1185">Reference proteome</keyword>
<name>A0A2G9CF96_9BURK</name>
<proteinExistence type="predicted"/>
<dbReference type="AlphaFoldDB" id="A0A2G9CF96"/>
<organism evidence="2 3">
    <name type="scientific">Roseateles chitinivorans</name>
    <dbReference type="NCBI Taxonomy" id="2917965"/>
    <lineage>
        <taxon>Bacteria</taxon>
        <taxon>Pseudomonadati</taxon>
        <taxon>Pseudomonadota</taxon>
        <taxon>Betaproteobacteria</taxon>
        <taxon>Burkholderiales</taxon>
        <taxon>Sphaerotilaceae</taxon>
        <taxon>Roseateles</taxon>
    </lineage>
</organism>
<dbReference type="PANTHER" id="PTHR13061">
    <property type="entry name" value="DYNACTIN SUBUNIT P25"/>
    <property type="match status" value="1"/>
</dbReference>
<accession>A0A2G9CF96</accession>
<dbReference type="SUPFAM" id="SSF51161">
    <property type="entry name" value="Trimeric LpxA-like enzymes"/>
    <property type="match status" value="1"/>
</dbReference>
<dbReference type="OrthoDB" id="9803036at2"/>
<dbReference type="FunFam" id="2.160.10.10:FF:000012">
    <property type="entry name" value="Carnitine operon protein CaiE"/>
    <property type="match status" value="1"/>
</dbReference>
<reference evidence="2 3" key="1">
    <citation type="submission" date="2017-11" db="EMBL/GenBank/DDBJ databases">
        <title>Draft genome sequence of Mitsuaria sp. HWN-4.</title>
        <authorList>
            <person name="Gundlapally S.R."/>
        </authorList>
    </citation>
    <scope>NUCLEOTIDE SEQUENCE [LARGE SCALE GENOMIC DNA]</scope>
    <source>
        <strain evidence="2 3">HWN-4</strain>
    </source>
</reference>